<evidence type="ECO:0000313" key="5">
    <source>
        <dbReference type="Proteomes" id="UP000252387"/>
    </source>
</evidence>
<dbReference type="GO" id="GO:0000155">
    <property type="term" value="F:phosphorelay sensor kinase activity"/>
    <property type="evidence" value="ECO:0007669"/>
    <property type="project" value="TreeGrafter"/>
</dbReference>
<dbReference type="PANTHER" id="PTHR43547:SF2">
    <property type="entry name" value="HYBRID SIGNAL TRANSDUCTION HISTIDINE KINASE C"/>
    <property type="match status" value="1"/>
</dbReference>
<dbReference type="AlphaFoldDB" id="A0A368KD32"/>
<dbReference type="InterPro" id="IPR015943">
    <property type="entry name" value="WD40/YVTN_repeat-like_dom_sf"/>
</dbReference>
<feature type="chain" id="PRO_5016952711" evidence="2">
    <location>
        <begin position="27"/>
        <end position="752"/>
    </location>
</feature>
<dbReference type="Pfam" id="PF07494">
    <property type="entry name" value="Reg_prop"/>
    <property type="match status" value="2"/>
</dbReference>
<evidence type="ECO:0000259" key="3">
    <source>
        <dbReference type="Pfam" id="PF07495"/>
    </source>
</evidence>
<sequence length="752" mass="81051">MGNGSRFSAWLLGVALGVFVSAAGHAFVAPAASGARAAGPLPTPQFRRYGTADGLPSGAVYAVAQDRNGMMWFGSAGGLMRFDGIDFKVFRHAVGDPLSLPANQTYTLFVDRDNRIWAGGVSTGLTVYDQGSGRFRHWEHDDGKPDSLADNEVWSIAQTADDQLWVATQGGLDRLRADGKGFDHIVPLDVEGDRPGSFGATRALLAEANGRLWIGAHSGLYLRRPDGTIRRVPVDPAFRGELGKVWHIDGGGDEVRVALEGGLLVIGADGVARPLARPQLSPLRLLGSARDAQGRLWMGSLNGVWLDDGRGRLQHIIGQPLLPGGLPGDRLWQLLRDREGGLWFTFDQSSIAYLPPGWNGFTRFTHVPDDPRSLADIAALSVRRSRDGQLWVGGFNGWVDKLDPATGEVSHVLKDLRGNLAALAEDTRGRLWIVGPGEIYRYDHGKLTAIGAARSGINRPTAIVAGDDGGVYVSSWGQGVFAIDPERLTATSLMPAGAPDNARFHDQLSFHAGQLWYASAGGLLRGAGPGQRLDFVPGVPRREILAFAFDAGGFWTATDQALEHYRYAGGRAERNASADISRMPFAADLMAIRVDDQGRLWLFANPGLWRFDPQTKQFAAFGASQGLSSSEFTNGSVELAADGTLFAASSGGVVAFRPERLAQPVPPGAPPVLALAQATVRRDNRTRTLPLGLPLRLGWRDRDLRIEARVASFVDPGANRYRFQLQGFDSDWVDTGHRGERDFTGLGAGSYT</sequence>
<feature type="domain" description="Two component regulator three Y" evidence="3">
    <location>
        <begin position="713"/>
        <end position="752"/>
    </location>
</feature>
<dbReference type="Gene3D" id="2.130.10.10">
    <property type="entry name" value="YVTN repeat-like/Quinoprotein amine dehydrogenase"/>
    <property type="match status" value="3"/>
</dbReference>
<keyword evidence="4" id="KW-0418">Kinase</keyword>
<dbReference type="Pfam" id="PF07495">
    <property type="entry name" value="Y_Y_Y"/>
    <property type="match status" value="1"/>
</dbReference>
<organism evidence="4 5">
    <name type="scientific">Rhodanobacter denitrificans</name>
    <dbReference type="NCBI Taxonomy" id="666685"/>
    <lineage>
        <taxon>Bacteria</taxon>
        <taxon>Pseudomonadati</taxon>
        <taxon>Pseudomonadota</taxon>
        <taxon>Gammaproteobacteria</taxon>
        <taxon>Lysobacterales</taxon>
        <taxon>Rhodanobacteraceae</taxon>
        <taxon>Rhodanobacter</taxon>
    </lineage>
</organism>
<feature type="non-terminal residue" evidence="4">
    <location>
        <position position="752"/>
    </location>
</feature>
<dbReference type="Proteomes" id="UP000252387">
    <property type="component" value="Unassembled WGS sequence"/>
</dbReference>
<keyword evidence="1" id="KW-0597">Phosphoprotein</keyword>
<dbReference type="InterPro" id="IPR011110">
    <property type="entry name" value="Reg_prop"/>
</dbReference>
<reference evidence="4 5" key="1">
    <citation type="submission" date="2018-05" db="EMBL/GenBank/DDBJ databases">
        <title>Draft genome sequence of Rhodanobacter denitrificans Yn1 isolated from gold copper mine.</title>
        <authorList>
            <person name="Yang N."/>
            <person name="Mazhar H.S."/>
            <person name="Rensing C."/>
        </authorList>
    </citation>
    <scope>NUCLEOTIDE SEQUENCE [LARGE SCALE GENOMIC DNA]</scope>
    <source>
        <strain evidence="4 5">Yn1</strain>
    </source>
</reference>
<comment type="caution">
    <text evidence="4">The sequence shown here is derived from an EMBL/GenBank/DDBJ whole genome shotgun (WGS) entry which is preliminary data.</text>
</comment>
<keyword evidence="2" id="KW-0732">Signal</keyword>
<protein>
    <submittedName>
        <fullName evidence="4">Hybrid sensor histidine kinase/response regulator</fullName>
    </submittedName>
</protein>
<keyword evidence="4" id="KW-0808">Transferase</keyword>
<dbReference type="EMBL" id="QFWQ01000006">
    <property type="protein sequence ID" value="RCS29822.1"/>
    <property type="molecule type" value="Genomic_DNA"/>
</dbReference>
<dbReference type="SUPFAM" id="SSF63829">
    <property type="entry name" value="Calcium-dependent phosphotriesterase"/>
    <property type="match status" value="2"/>
</dbReference>
<evidence type="ECO:0000256" key="2">
    <source>
        <dbReference type="SAM" id="SignalP"/>
    </source>
</evidence>
<dbReference type="Gene3D" id="2.60.40.10">
    <property type="entry name" value="Immunoglobulins"/>
    <property type="match status" value="1"/>
</dbReference>
<evidence type="ECO:0000313" key="4">
    <source>
        <dbReference type="EMBL" id="RCS29822.1"/>
    </source>
</evidence>
<evidence type="ECO:0000256" key="1">
    <source>
        <dbReference type="ARBA" id="ARBA00022553"/>
    </source>
</evidence>
<keyword evidence="5" id="KW-1185">Reference proteome</keyword>
<accession>A0A368KD32</accession>
<feature type="signal peptide" evidence="2">
    <location>
        <begin position="1"/>
        <end position="26"/>
    </location>
</feature>
<dbReference type="InterPro" id="IPR011123">
    <property type="entry name" value="Y_Y_Y"/>
</dbReference>
<dbReference type="InterPro" id="IPR013783">
    <property type="entry name" value="Ig-like_fold"/>
</dbReference>
<name>A0A368KD32_9GAMM</name>
<proteinExistence type="predicted"/>
<gene>
    <name evidence="4" type="ORF">DEO45_11810</name>
</gene>
<dbReference type="PANTHER" id="PTHR43547">
    <property type="entry name" value="TWO-COMPONENT HISTIDINE KINASE"/>
    <property type="match status" value="1"/>
</dbReference>